<proteinExistence type="predicted"/>
<evidence type="ECO:0008006" key="3">
    <source>
        <dbReference type="Google" id="ProtNLM"/>
    </source>
</evidence>
<dbReference type="AlphaFoldDB" id="H0QYT1"/>
<evidence type="ECO:0000313" key="1">
    <source>
        <dbReference type="EMBL" id="GAB17982.1"/>
    </source>
</evidence>
<dbReference type="OrthoDB" id="4380275at2"/>
<dbReference type="Proteomes" id="UP000035034">
    <property type="component" value="Unassembled WGS sequence"/>
</dbReference>
<organism evidence="1 2">
    <name type="scientific">Gordonia effusa NBRC 100432</name>
    <dbReference type="NCBI Taxonomy" id="1077974"/>
    <lineage>
        <taxon>Bacteria</taxon>
        <taxon>Bacillati</taxon>
        <taxon>Actinomycetota</taxon>
        <taxon>Actinomycetes</taxon>
        <taxon>Mycobacteriales</taxon>
        <taxon>Gordoniaceae</taxon>
        <taxon>Gordonia</taxon>
    </lineage>
</organism>
<gene>
    <name evidence="1" type="ORF">GOEFS_044_00180</name>
</gene>
<dbReference type="NCBIfam" id="TIGR04338">
    <property type="entry name" value="HEXXH_Rv0185"/>
    <property type="match status" value="1"/>
</dbReference>
<sequence length="180" mass="18929">MSETDTGRGAFYAAEALVHNLFERNGASGATGSVTGASGATTVAGTTLTLPPEAKFASVESIARYVDEVIAMRSVQDTFPRAAQPLTVRARKGFRAAEYRRSADAAEPGEIAIPHRGAGSWALRELVVLHEIAHHLDDTGGAPHDAGFAETLITLVGLVLGPEASFVYRVILTDSGAVRR</sequence>
<accession>H0QYT1</accession>
<dbReference type="eggNOG" id="ENOG50331UX">
    <property type="taxonomic scope" value="Bacteria"/>
</dbReference>
<protein>
    <recommendedName>
        <fullName evidence="3">TIGR04338 family metallohydrolase</fullName>
    </recommendedName>
</protein>
<reference evidence="1 2" key="1">
    <citation type="submission" date="2011-12" db="EMBL/GenBank/DDBJ databases">
        <title>Whole genome shotgun sequence of Gordonia effusa NBRC 100432.</title>
        <authorList>
            <person name="Yoshida I."/>
            <person name="Takarada H."/>
            <person name="Hosoyama A."/>
            <person name="Tsuchikane K."/>
            <person name="Katsumata H."/>
            <person name="Yamazaki S."/>
            <person name="Fujita N."/>
        </authorList>
    </citation>
    <scope>NUCLEOTIDE SEQUENCE [LARGE SCALE GENOMIC DNA]</scope>
    <source>
        <strain evidence="1 2">NBRC 100432</strain>
    </source>
</reference>
<evidence type="ECO:0000313" key="2">
    <source>
        <dbReference type="Proteomes" id="UP000035034"/>
    </source>
</evidence>
<dbReference type="RefSeq" id="WP_007317319.1">
    <property type="nucleotide sequence ID" value="NZ_BAEH01000044.1"/>
</dbReference>
<dbReference type="STRING" id="1077974.GOEFS_044_00180"/>
<dbReference type="EMBL" id="BAEH01000044">
    <property type="protein sequence ID" value="GAB17982.1"/>
    <property type="molecule type" value="Genomic_DNA"/>
</dbReference>
<dbReference type="InterPro" id="IPR027595">
    <property type="entry name" value="CHP04338"/>
</dbReference>
<keyword evidence="2" id="KW-1185">Reference proteome</keyword>
<name>H0QYT1_9ACTN</name>
<comment type="caution">
    <text evidence="1">The sequence shown here is derived from an EMBL/GenBank/DDBJ whole genome shotgun (WGS) entry which is preliminary data.</text>
</comment>